<feature type="transmembrane region" description="Helical" evidence="2">
    <location>
        <begin position="27"/>
        <end position="49"/>
    </location>
</feature>
<dbReference type="AlphaFoldDB" id="A0AAJ6YKF1"/>
<evidence type="ECO:0000313" key="4">
    <source>
        <dbReference type="RefSeq" id="XP_011499698.1"/>
    </source>
</evidence>
<feature type="transmembrane region" description="Helical" evidence="2">
    <location>
        <begin position="92"/>
        <end position="116"/>
    </location>
</feature>
<organism evidence="3 4">
    <name type="scientific">Ceratosolen solmsi marchali</name>
    <dbReference type="NCBI Taxonomy" id="326594"/>
    <lineage>
        <taxon>Eukaryota</taxon>
        <taxon>Metazoa</taxon>
        <taxon>Ecdysozoa</taxon>
        <taxon>Arthropoda</taxon>
        <taxon>Hexapoda</taxon>
        <taxon>Insecta</taxon>
        <taxon>Pterygota</taxon>
        <taxon>Neoptera</taxon>
        <taxon>Endopterygota</taxon>
        <taxon>Hymenoptera</taxon>
        <taxon>Apocrita</taxon>
        <taxon>Proctotrupomorpha</taxon>
        <taxon>Chalcidoidea</taxon>
        <taxon>Agaonidae</taxon>
        <taxon>Agaoninae</taxon>
        <taxon>Ceratosolen</taxon>
    </lineage>
</organism>
<name>A0AAJ6YKF1_9HYME</name>
<keyword evidence="3" id="KW-1185">Reference proteome</keyword>
<keyword evidence="2" id="KW-0812">Transmembrane</keyword>
<dbReference type="PANTHER" id="PTHR18640">
    <property type="entry name" value="SOLUTE CARRIER FAMILY 10 MEMBER 7"/>
    <property type="match status" value="1"/>
</dbReference>
<feature type="transmembrane region" description="Helical" evidence="2">
    <location>
        <begin position="193"/>
        <end position="213"/>
    </location>
</feature>
<gene>
    <name evidence="4" type="primary">LOC105363648</name>
</gene>
<dbReference type="GeneID" id="105363648"/>
<dbReference type="KEGG" id="csol:105363648"/>
<protein>
    <submittedName>
        <fullName evidence="4">Sodium/bile acid cotransporter 7-like</fullName>
    </submittedName>
</protein>
<evidence type="ECO:0000256" key="1">
    <source>
        <dbReference type="ARBA" id="ARBA00006528"/>
    </source>
</evidence>
<accession>A0AAJ6YKF1</accession>
<reference evidence="4" key="1">
    <citation type="submission" date="2025-08" db="UniProtKB">
        <authorList>
            <consortium name="RefSeq"/>
        </authorList>
    </citation>
    <scope>IDENTIFICATION</scope>
</reference>
<comment type="similarity">
    <text evidence="1">Belongs to the bile acid:sodium symporter (BASS) (TC 2.A.28) family.</text>
</comment>
<dbReference type="Pfam" id="PF13593">
    <property type="entry name" value="SBF_like"/>
    <property type="match status" value="1"/>
</dbReference>
<dbReference type="Gene3D" id="1.20.1530.20">
    <property type="match status" value="1"/>
</dbReference>
<keyword evidence="2" id="KW-0472">Membrane</keyword>
<dbReference type="InterPro" id="IPR016833">
    <property type="entry name" value="Put_Na-Bile_cotransptr"/>
</dbReference>
<sequence>MKIDKDNSEPLILSVSNKKKVKRKSIFYSYSFFVFMNLCMILAFFTSNYGGSKGIINEHFVIWYFAVPLIYLEAGICCNLKDLFAVICDGYLLLFLVLFIYMLVPALAAVGCYFLSNVGVNVRLLKGIEVLHCLPPPFTTSLALSRVAHADIPTSVVTTLTCHFGGLILSPILLYIMLGATVPPLTEINLREITYSTLIPLAIGVSLRSICFKDQTTTFENRSSWISRLLLLLIAYNLFCDAFTIDAATLYAIDILLCVLIACLSQIVITCICWILCSTWLNKHVLLASVFTCTFKSIGFGEWLMKAAFRNSTEATTVNLPLRILTVAQLLLGSLLASWLAS</sequence>
<dbReference type="PANTHER" id="PTHR18640:SF5">
    <property type="entry name" value="SODIUM_BILE ACID COTRANSPORTER 7"/>
    <property type="match status" value="1"/>
</dbReference>
<feature type="transmembrane region" description="Helical" evidence="2">
    <location>
        <begin position="324"/>
        <end position="341"/>
    </location>
</feature>
<feature type="transmembrane region" description="Helical" evidence="2">
    <location>
        <begin position="225"/>
        <end position="245"/>
    </location>
</feature>
<evidence type="ECO:0000256" key="2">
    <source>
        <dbReference type="SAM" id="Phobius"/>
    </source>
</evidence>
<dbReference type="InterPro" id="IPR038770">
    <property type="entry name" value="Na+/solute_symporter_sf"/>
</dbReference>
<keyword evidence="2" id="KW-1133">Transmembrane helix</keyword>
<feature type="transmembrane region" description="Helical" evidence="2">
    <location>
        <begin position="61"/>
        <end position="80"/>
    </location>
</feature>
<feature type="transmembrane region" description="Helical" evidence="2">
    <location>
        <begin position="251"/>
        <end position="277"/>
    </location>
</feature>
<dbReference type="RefSeq" id="XP_011499698.1">
    <property type="nucleotide sequence ID" value="XM_011501396.1"/>
</dbReference>
<evidence type="ECO:0000313" key="3">
    <source>
        <dbReference type="Proteomes" id="UP000695007"/>
    </source>
</evidence>
<dbReference type="Proteomes" id="UP000695007">
    <property type="component" value="Unplaced"/>
</dbReference>
<dbReference type="GO" id="GO:0005886">
    <property type="term" value="C:plasma membrane"/>
    <property type="evidence" value="ECO:0007669"/>
    <property type="project" value="TreeGrafter"/>
</dbReference>
<proteinExistence type="inferred from homology"/>